<evidence type="ECO:0000259" key="12">
    <source>
        <dbReference type="Pfam" id="PF08546"/>
    </source>
</evidence>
<dbReference type="InterPro" id="IPR036291">
    <property type="entry name" value="NAD(P)-bd_dom_sf"/>
</dbReference>
<dbReference type="InterPro" id="IPR013328">
    <property type="entry name" value="6PGD_dom2"/>
</dbReference>
<accession>A0A9D1VBK0</accession>
<dbReference type="PANTHER" id="PTHR21708">
    <property type="entry name" value="PROBABLE 2-DEHYDROPANTOATE 2-REDUCTASE"/>
    <property type="match status" value="1"/>
</dbReference>
<dbReference type="GO" id="GO:0008677">
    <property type="term" value="F:2-dehydropantoate 2-reductase activity"/>
    <property type="evidence" value="ECO:0007669"/>
    <property type="project" value="UniProtKB-EC"/>
</dbReference>
<dbReference type="GO" id="GO:0005737">
    <property type="term" value="C:cytoplasm"/>
    <property type="evidence" value="ECO:0007669"/>
    <property type="project" value="TreeGrafter"/>
</dbReference>
<evidence type="ECO:0000256" key="9">
    <source>
        <dbReference type="ARBA" id="ARBA00048793"/>
    </source>
</evidence>
<evidence type="ECO:0000256" key="4">
    <source>
        <dbReference type="ARBA" id="ARBA00013014"/>
    </source>
</evidence>
<evidence type="ECO:0000256" key="3">
    <source>
        <dbReference type="ARBA" id="ARBA00007870"/>
    </source>
</evidence>
<sequence length="305" mass="33800">MKIAILGAGALGCYYGARLAEAGHDVSFIARSACEPMREHGLRVSSVDGDIYLPQPRVCSKPEECGPVDLVIVGWKTCANDRFGEALPPLLHGETEVVTFQNGMGNAEAIAETVAPQRVFVGLCFVCCMMDRPAEIRHLEGGKIHFAPLVADEAGRRRCEFFAELMKQAKVDAEAFGHTEEILWTKLSWNIPFNGLCLAHGGISVRQLFAMPGEPERAQRIMDEVCRTAELRGFPLPMHLIDEQMRRTAVMGDFIPSSAVDYLRGRPVEYQAIWGSPLERARAVKADIPEWEKLAAEIRTRLHLA</sequence>
<dbReference type="SUPFAM" id="SSF51735">
    <property type="entry name" value="NAD(P)-binding Rossmann-fold domains"/>
    <property type="match status" value="1"/>
</dbReference>
<dbReference type="NCBIfam" id="TIGR00745">
    <property type="entry name" value="apbA_panE"/>
    <property type="match status" value="1"/>
</dbReference>
<comment type="pathway">
    <text evidence="2 10">Cofactor biosynthesis; (R)-pantothenate biosynthesis; (R)-pantoate from 3-methyl-2-oxobutanoate: step 2/2.</text>
</comment>
<dbReference type="SUPFAM" id="SSF48179">
    <property type="entry name" value="6-phosphogluconate dehydrogenase C-terminal domain-like"/>
    <property type="match status" value="1"/>
</dbReference>
<dbReference type="FunFam" id="3.40.50.720:FF:000307">
    <property type="entry name" value="2-dehydropantoate 2-reductase"/>
    <property type="match status" value="1"/>
</dbReference>
<evidence type="ECO:0000256" key="8">
    <source>
        <dbReference type="ARBA" id="ARBA00032024"/>
    </source>
</evidence>
<evidence type="ECO:0000313" key="14">
    <source>
        <dbReference type="Proteomes" id="UP000823964"/>
    </source>
</evidence>
<feature type="domain" description="Ketopantoate reductase C-terminal" evidence="12">
    <location>
        <begin position="181"/>
        <end position="299"/>
    </location>
</feature>
<organism evidence="13 14">
    <name type="scientific">Candidatus Akkermansia intestinigallinarum</name>
    <dbReference type="NCBI Taxonomy" id="2838431"/>
    <lineage>
        <taxon>Bacteria</taxon>
        <taxon>Pseudomonadati</taxon>
        <taxon>Verrucomicrobiota</taxon>
        <taxon>Verrucomicrobiia</taxon>
        <taxon>Verrucomicrobiales</taxon>
        <taxon>Akkermansiaceae</taxon>
        <taxon>Akkermansia</taxon>
    </lineage>
</organism>
<evidence type="ECO:0000256" key="10">
    <source>
        <dbReference type="RuleBase" id="RU362068"/>
    </source>
</evidence>
<comment type="function">
    <text evidence="1 10">Catalyzes the NADPH-dependent reduction of ketopantoate into pantoic acid.</text>
</comment>
<comment type="caution">
    <text evidence="13">The sequence shown here is derived from an EMBL/GenBank/DDBJ whole genome shotgun (WGS) entry which is preliminary data.</text>
</comment>
<name>A0A9D1VBK0_9BACT</name>
<comment type="similarity">
    <text evidence="3 10">Belongs to the ketopantoate reductase family.</text>
</comment>
<evidence type="ECO:0000256" key="5">
    <source>
        <dbReference type="ARBA" id="ARBA00019465"/>
    </source>
</evidence>
<dbReference type="Pfam" id="PF02558">
    <property type="entry name" value="ApbA"/>
    <property type="match status" value="1"/>
</dbReference>
<feature type="domain" description="Ketopantoate reductase N-terminal" evidence="11">
    <location>
        <begin position="3"/>
        <end position="148"/>
    </location>
</feature>
<dbReference type="InterPro" id="IPR008927">
    <property type="entry name" value="6-PGluconate_DH-like_C_sf"/>
</dbReference>
<evidence type="ECO:0000256" key="1">
    <source>
        <dbReference type="ARBA" id="ARBA00002919"/>
    </source>
</evidence>
<gene>
    <name evidence="13" type="ORF">H9862_04085</name>
</gene>
<dbReference type="Pfam" id="PF08546">
    <property type="entry name" value="ApbA_C"/>
    <property type="match status" value="1"/>
</dbReference>
<keyword evidence="10" id="KW-0566">Pantothenate biosynthesis</keyword>
<evidence type="ECO:0000313" key="13">
    <source>
        <dbReference type="EMBL" id="HIX19765.1"/>
    </source>
</evidence>
<dbReference type="InterPro" id="IPR051402">
    <property type="entry name" value="KPR-Related"/>
</dbReference>
<protein>
    <recommendedName>
        <fullName evidence="5 10">2-dehydropantoate 2-reductase</fullName>
        <ecNumber evidence="4 10">1.1.1.169</ecNumber>
    </recommendedName>
    <alternativeName>
        <fullName evidence="8 10">Ketopantoate reductase</fullName>
    </alternativeName>
</protein>
<reference evidence="13" key="1">
    <citation type="journal article" date="2021" name="PeerJ">
        <title>Extensive microbial diversity within the chicken gut microbiome revealed by metagenomics and culture.</title>
        <authorList>
            <person name="Gilroy R."/>
            <person name="Ravi A."/>
            <person name="Getino M."/>
            <person name="Pursley I."/>
            <person name="Horton D.L."/>
            <person name="Alikhan N.F."/>
            <person name="Baker D."/>
            <person name="Gharbi K."/>
            <person name="Hall N."/>
            <person name="Watson M."/>
            <person name="Adriaenssens E.M."/>
            <person name="Foster-Nyarko E."/>
            <person name="Jarju S."/>
            <person name="Secka A."/>
            <person name="Antonio M."/>
            <person name="Oren A."/>
            <person name="Chaudhuri R.R."/>
            <person name="La Ragione R."/>
            <person name="Hildebrand F."/>
            <person name="Pallen M.J."/>
        </authorList>
    </citation>
    <scope>NUCLEOTIDE SEQUENCE</scope>
    <source>
        <strain evidence="13">14975</strain>
    </source>
</reference>
<dbReference type="Gene3D" id="3.40.50.720">
    <property type="entry name" value="NAD(P)-binding Rossmann-like Domain"/>
    <property type="match status" value="1"/>
</dbReference>
<evidence type="ECO:0000259" key="11">
    <source>
        <dbReference type="Pfam" id="PF02558"/>
    </source>
</evidence>
<evidence type="ECO:0000256" key="2">
    <source>
        <dbReference type="ARBA" id="ARBA00004994"/>
    </source>
</evidence>
<evidence type="ECO:0000256" key="6">
    <source>
        <dbReference type="ARBA" id="ARBA00022857"/>
    </source>
</evidence>
<dbReference type="Proteomes" id="UP000823964">
    <property type="component" value="Unassembled WGS sequence"/>
</dbReference>
<dbReference type="GO" id="GO:0015940">
    <property type="term" value="P:pantothenate biosynthetic process"/>
    <property type="evidence" value="ECO:0007669"/>
    <property type="project" value="UniProtKB-KW"/>
</dbReference>
<dbReference type="Gene3D" id="1.10.1040.10">
    <property type="entry name" value="N-(1-d-carboxylethyl)-l-norvaline Dehydrogenase, domain 2"/>
    <property type="match status" value="1"/>
</dbReference>
<proteinExistence type="inferred from homology"/>
<evidence type="ECO:0000256" key="7">
    <source>
        <dbReference type="ARBA" id="ARBA00023002"/>
    </source>
</evidence>
<keyword evidence="7 10" id="KW-0560">Oxidoreductase</keyword>
<dbReference type="EC" id="1.1.1.169" evidence="4 10"/>
<dbReference type="AlphaFoldDB" id="A0A9D1VBK0"/>
<comment type="catalytic activity">
    <reaction evidence="9 10">
        <text>(R)-pantoate + NADP(+) = 2-dehydropantoate + NADPH + H(+)</text>
        <dbReference type="Rhea" id="RHEA:16233"/>
        <dbReference type="ChEBI" id="CHEBI:11561"/>
        <dbReference type="ChEBI" id="CHEBI:15378"/>
        <dbReference type="ChEBI" id="CHEBI:15980"/>
        <dbReference type="ChEBI" id="CHEBI:57783"/>
        <dbReference type="ChEBI" id="CHEBI:58349"/>
        <dbReference type="EC" id="1.1.1.169"/>
    </reaction>
</comment>
<dbReference type="EMBL" id="DXFQ01000064">
    <property type="protein sequence ID" value="HIX19765.1"/>
    <property type="molecule type" value="Genomic_DNA"/>
</dbReference>
<reference evidence="13" key="2">
    <citation type="submission" date="2021-04" db="EMBL/GenBank/DDBJ databases">
        <authorList>
            <person name="Gilroy R."/>
        </authorList>
    </citation>
    <scope>NUCLEOTIDE SEQUENCE</scope>
    <source>
        <strain evidence="13">14975</strain>
    </source>
</reference>
<dbReference type="InterPro" id="IPR003710">
    <property type="entry name" value="ApbA"/>
</dbReference>
<dbReference type="PANTHER" id="PTHR21708:SF26">
    <property type="entry name" value="2-DEHYDROPANTOATE 2-REDUCTASE"/>
    <property type="match status" value="1"/>
</dbReference>
<dbReference type="InterPro" id="IPR013332">
    <property type="entry name" value="KPR_N"/>
</dbReference>
<dbReference type="InterPro" id="IPR013752">
    <property type="entry name" value="KPA_reductase"/>
</dbReference>
<keyword evidence="6 10" id="KW-0521">NADP</keyword>